<accession>A0A931FGG5</accession>
<organism evidence="1 2">
    <name type="scientific">Streptacidiphilus fuscans</name>
    <dbReference type="NCBI Taxonomy" id="2789292"/>
    <lineage>
        <taxon>Bacteria</taxon>
        <taxon>Bacillati</taxon>
        <taxon>Actinomycetota</taxon>
        <taxon>Actinomycetes</taxon>
        <taxon>Kitasatosporales</taxon>
        <taxon>Streptomycetaceae</taxon>
        <taxon>Streptacidiphilus</taxon>
    </lineage>
</organism>
<dbReference type="RefSeq" id="WP_196197771.1">
    <property type="nucleotide sequence ID" value="NZ_JADPRT010000017.1"/>
</dbReference>
<evidence type="ECO:0000313" key="2">
    <source>
        <dbReference type="Proteomes" id="UP000657385"/>
    </source>
</evidence>
<dbReference type="EMBL" id="JADPRT010000017">
    <property type="protein sequence ID" value="MBF9072603.1"/>
    <property type="molecule type" value="Genomic_DNA"/>
</dbReference>
<dbReference type="AlphaFoldDB" id="A0A931FGG5"/>
<name>A0A931FGG5_9ACTN</name>
<gene>
    <name evidence="1" type="ORF">I2501_31755</name>
</gene>
<proteinExistence type="predicted"/>
<keyword evidence="2" id="KW-1185">Reference proteome</keyword>
<comment type="caution">
    <text evidence="1">The sequence shown here is derived from an EMBL/GenBank/DDBJ whole genome shotgun (WGS) entry which is preliminary data.</text>
</comment>
<dbReference type="Proteomes" id="UP000657385">
    <property type="component" value="Unassembled WGS sequence"/>
</dbReference>
<sequence>MSELRFRFWRRPDKPQGSLSRCRAAVKSLDLPPNAGMDLVCRQVGAALGRPIRTQPFAFGGVTSGMTVFHGNTYVILHERYTSAWHQQQITAHELGHLLMRHEADGSTAREALQVFVPSLDVDTVMRHMGIGPSFARHSAYSKDAEWEAEYIGTLLVERISPGLGEDDALDAEESEIAALIGPALQLLRTSGRAHGKADPRA</sequence>
<evidence type="ECO:0000313" key="1">
    <source>
        <dbReference type="EMBL" id="MBF9072603.1"/>
    </source>
</evidence>
<evidence type="ECO:0008006" key="3">
    <source>
        <dbReference type="Google" id="ProtNLM"/>
    </source>
</evidence>
<reference evidence="1" key="1">
    <citation type="submission" date="2020-11" db="EMBL/GenBank/DDBJ databases">
        <title>Isolation and identification of active actinomycetes.</title>
        <authorList>
            <person name="Yu B."/>
        </authorList>
    </citation>
    <scope>NUCLEOTIDE SEQUENCE</scope>
    <source>
        <strain evidence="1">NEAU-YB345</strain>
    </source>
</reference>
<protein>
    <recommendedName>
        <fullName evidence="3">IrrE N-terminal-like domain-containing protein</fullName>
    </recommendedName>
</protein>